<dbReference type="InterPro" id="IPR000045">
    <property type="entry name" value="Prepilin_IV_endopep_pep"/>
</dbReference>
<dbReference type="Pfam" id="PF01478">
    <property type="entry name" value="Peptidase_A24"/>
    <property type="match status" value="1"/>
</dbReference>
<comment type="caution">
    <text evidence="4">The sequence shown here is derived from an EMBL/GenBank/DDBJ whole genome shotgun (WGS) entry which is preliminary data.</text>
</comment>
<gene>
    <name evidence="4" type="ORF">PAT3040_01258</name>
</gene>
<reference evidence="4 5" key="1">
    <citation type="submission" date="2017-08" db="EMBL/GenBank/DDBJ databases">
        <title>Substantial Increase in Enzyme Production by Combined Drug-Resistance Mutations in Paenibacillus agaridevorans.</title>
        <authorList>
            <person name="Tanaka Y."/>
            <person name="Funane K."/>
            <person name="Hosaka T."/>
            <person name="Shiwa Y."/>
            <person name="Fujita N."/>
            <person name="Miyazaki T."/>
            <person name="Yoshikawa H."/>
            <person name="Murakami K."/>
            <person name="Kasahara K."/>
            <person name="Inaoka T."/>
            <person name="Hiraga Y."/>
            <person name="Ochi K."/>
        </authorList>
    </citation>
    <scope>NUCLEOTIDE SEQUENCE [LARGE SCALE GENOMIC DNA]</scope>
    <source>
        <strain evidence="4 5">T-3040</strain>
    </source>
</reference>
<dbReference type="RefSeq" id="WP_108991922.1">
    <property type="nucleotide sequence ID" value="NZ_BDQX01000054.1"/>
</dbReference>
<name>A0A2R5ETJ9_9BACL</name>
<dbReference type="Gene3D" id="1.20.120.1220">
    <property type="match status" value="1"/>
</dbReference>
<dbReference type="InterPro" id="IPR050882">
    <property type="entry name" value="Prepilin_peptidase/N-MTase"/>
</dbReference>
<keyword evidence="5" id="KW-1185">Reference proteome</keyword>
<keyword evidence="2" id="KW-1133">Transmembrane helix</keyword>
<feature type="transmembrane region" description="Helical" evidence="2">
    <location>
        <begin position="27"/>
        <end position="45"/>
    </location>
</feature>
<keyword evidence="2" id="KW-0472">Membrane</keyword>
<comment type="similarity">
    <text evidence="1">Belongs to the peptidase A24 family.</text>
</comment>
<proteinExistence type="inferred from homology"/>
<dbReference type="PANTHER" id="PTHR30487">
    <property type="entry name" value="TYPE 4 PREPILIN-LIKE PROTEINS LEADER PEPTIDE-PROCESSING ENZYME"/>
    <property type="match status" value="1"/>
</dbReference>
<dbReference type="EMBL" id="BDQX01000054">
    <property type="protein sequence ID" value="GBG06724.1"/>
    <property type="molecule type" value="Genomic_DNA"/>
</dbReference>
<evidence type="ECO:0000313" key="4">
    <source>
        <dbReference type="EMBL" id="GBG06724.1"/>
    </source>
</evidence>
<dbReference type="GO" id="GO:0005886">
    <property type="term" value="C:plasma membrane"/>
    <property type="evidence" value="ECO:0007669"/>
    <property type="project" value="TreeGrafter"/>
</dbReference>
<protein>
    <submittedName>
        <fullName evidence="4">Prepilin peptidase</fullName>
    </submittedName>
</protein>
<feature type="transmembrane region" description="Helical" evidence="2">
    <location>
        <begin position="89"/>
        <end position="116"/>
    </location>
</feature>
<keyword evidence="2" id="KW-0812">Transmembrane</keyword>
<sequence length="201" mass="20939">MSTSFALAALLLLLLAAFITDMRWRRIPNWLTFTFFVAGLLYHFSIDGGAGLAAASWGATAGFLPLLLLYVLGGIGAGDVKLFGAAGAWIGVGTVLQLMMASIVCAGIIGLLMLAGRMLPSVAIKKAIRYLTESDAAESGVGVDDSGTDSGVAEKAGAVRIAESAIALSHEKGSRKVRSRLRMPFMLAVVPAVALVWPSLT</sequence>
<feature type="transmembrane region" description="Helical" evidence="2">
    <location>
        <begin position="57"/>
        <end position="77"/>
    </location>
</feature>
<evidence type="ECO:0000256" key="2">
    <source>
        <dbReference type="SAM" id="Phobius"/>
    </source>
</evidence>
<evidence type="ECO:0000313" key="5">
    <source>
        <dbReference type="Proteomes" id="UP000245202"/>
    </source>
</evidence>
<dbReference type="AlphaFoldDB" id="A0A2R5ETJ9"/>
<dbReference type="GO" id="GO:0004190">
    <property type="term" value="F:aspartic-type endopeptidase activity"/>
    <property type="evidence" value="ECO:0007669"/>
    <property type="project" value="InterPro"/>
</dbReference>
<feature type="transmembrane region" description="Helical" evidence="2">
    <location>
        <begin position="181"/>
        <end position="200"/>
    </location>
</feature>
<dbReference type="GO" id="GO:0006465">
    <property type="term" value="P:signal peptide processing"/>
    <property type="evidence" value="ECO:0007669"/>
    <property type="project" value="TreeGrafter"/>
</dbReference>
<organism evidence="4 5">
    <name type="scientific">Paenibacillus agaridevorans</name>
    <dbReference type="NCBI Taxonomy" id="171404"/>
    <lineage>
        <taxon>Bacteria</taxon>
        <taxon>Bacillati</taxon>
        <taxon>Bacillota</taxon>
        <taxon>Bacilli</taxon>
        <taxon>Bacillales</taxon>
        <taxon>Paenibacillaceae</taxon>
        <taxon>Paenibacillus</taxon>
    </lineage>
</organism>
<accession>A0A2R5ETJ9</accession>
<dbReference type="Proteomes" id="UP000245202">
    <property type="component" value="Unassembled WGS sequence"/>
</dbReference>
<feature type="domain" description="Prepilin type IV endopeptidase peptidase" evidence="3">
    <location>
        <begin position="9"/>
        <end position="111"/>
    </location>
</feature>
<evidence type="ECO:0000256" key="1">
    <source>
        <dbReference type="ARBA" id="ARBA00005801"/>
    </source>
</evidence>
<dbReference type="PANTHER" id="PTHR30487:SF0">
    <property type="entry name" value="PREPILIN LEADER PEPTIDASE_N-METHYLTRANSFERASE-RELATED"/>
    <property type="match status" value="1"/>
</dbReference>
<evidence type="ECO:0000259" key="3">
    <source>
        <dbReference type="Pfam" id="PF01478"/>
    </source>
</evidence>